<evidence type="ECO:0000256" key="1">
    <source>
        <dbReference type="ARBA" id="ARBA00001412"/>
    </source>
</evidence>
<dbReference type="InterPro" id="IPR001944">
    <property type="entry name" value="Glycoside_Hdrlase_35"/>
</dbReference>
<dbReference type="Gene3D" id="2.102.20.10">
    <property type="entry name" value="Beta-galactosidase, domain 2"/>
    <property type="match status" value="1"/>
</dbReference>
<evidence type="ECO:0000256" key="8">
    <source>
        <dbReference type="RuleBase" id="RU003679"/>
    </source>
</evidence>
<dbReference type="InterPro" id="IPR008979">
    <property type="entry name" value="Galactose-bd-like_sf"/>
</dbReference>
<dbReference type="GO" id="GO:0005975">
    <property type="term" value="P:carbohydrate metabolic process"/>
    <property type="evidence" value="ECO:0007669"/>
    <property type="project" value="InterPro"/>
</dbReference>
<evidence type="ECO:0000259" key="9">
    <source>
        <dbReference type="SMART" id="SM01029"/>
    </source>
</evidence>
<evidence type="ECO:0000256" key="7">
    <source>
        <dbReference type="ARBA" id="ARBA00023295"/>
    </source>
</evidence>
<dbReference type="InterPro" id="IPR036833">
    <property type="entry name" value="BetaGal_dom3_sf"/>
</dbReference>
<dbReference type="Pfam" id="PF13364">
    <property type="entry name" value="BetaGal_ABD2"/>
    <property type="match status" value="2"/>
</dbReference>
<organism evidence="10 11">
    <name type="scientific">Tolypocladium capitatum</name>
    <dbReference type="NCBI Taxonomy" id="45235"/>
    <lineage>
        <taxon>Eukaryota</taxon>
        <taxon>Fungi</taxon>
        <taxon>Dikarya</taxon>
        <taxon>Ascomycota</taxon>
        <taxon>Pezizomycotina</taxon>
        <taxon>Sordariomycetes</taxon>
        <taxon>Hypocreomycetidae</taxon>
        <taxon>Hypocreales</taxon>
        <taxon>Ophiocordycipitaceae</taxon>
        <taxon>Tolypocladium</taxon>
    </lineage>
</organism>
<dbReference type="InterPro" id="IPR037110">
    <property type="entry name" value="Betagal_dom2_sf"/>
</dbReference>
<dbReference type="FunFam" id="2.102.20.10:FF:000001">
    <property type="entry name" value="Beta-galactosidase A"/>
    <property type="match status" value="1"/>
</dbReference>
<dbReference type="FunFam" id="2.60.120.260:FF:000065">
    <property type="entry name" value="Beta-galactosidase A"/>
    <property type="match status" value="1"/>
</dbReference>
<dbReference type="Pfam" id="PF01301">
    <property type="entry name" value="Glyco_hydro_35"/>
    <property type="match status" value="1"/>
</dbReference>
<feature type="domain" description="Beta-galactosidase" evidence="9">
    <location>
        <begin position="242"/>
        <end position="419"/>
    </location>
</feature>
<evidence type="ECO:0000256" key="5">
    <source>
        <dbReference type="ARBA" id="ARBA00022801"/>
    </source>
</evidence>
<dbReference type="InterPro" id="IPR025972">
    <property type="entry name" value="BetaGal_dom3"/>
</dbReference>
<dbReference type="SMART" id="SM01029">
    <property type="entry name" value="BetaGal_dom2"/>
    <property type="match status" value="1"/>
</dbReference>
<protein>
    <recommendedName>
        <fullName evidence="3">beta-galactosidase</fullName>
        <ecNumber evidence="3">3.2.1.23</ecNumber>
    </recommendedName>
</protein>
<comment type="catalytic activity">
    <reaction evidence="1">
        <text>Hydrolysis of terminal non-reducing beta-D-galactose residues in beta-D-galactosides.</text>
        <dbReference type="EC" id="3.2.1.23"/>
    </reaction>
</comment>
<dbReference type="GO" id="GO:0004565">
    <property type="term" value="F:beta-galactosidase activity"/>
    <property type="evidence" value="ECO:0007669"/>
    <property type="project" value="UniProtKB-EC"/>
</dbReference>
<dbReference type="SUPFAM" id="SSF117100">
    <property type="entry name" value="Beta-galactosidase LacA, domain 3"/>
    <property type="match status" value="1"/>
</dbReference>
<keyword evidence="4" id="KW-0732">Signal</keyword>
<evidence type="ECO:0000313" key="11">
    <source>
        <dbReference type="Proteomes" id="UP000236621"/>
    </source>
</evidence>
<dbReference type="Pfam" id="PF13363">
    <property type="entry name" value="BetaGal_dom3"/>
    <property type="match status" value="1"/>
</dbReference>
<evidence type="ECO:0000256" key="6">
    <source>
        <dbReference type="ARBA" id="ARBA00023180"/>
    </source>
</evidence>
<keyword evidence="6" id="KW-0325">Glycoprotein</keyword>
<dbReference type="PANTHER" id="PTHR23421">
    <property type="entry name" value="BETA-GALACTOSIDASE RELATED"/>
    <property type="match status" value="1"/>
</dbReference>
<dbReference type="InterPro" id="IPR025300">
    <property type="entry name" value="BetaGal_jelly_roll_dom"/>
</dbReference>
<sequence length="858" mass="93284">MTTLRFEWHGLACAPLTMRSYMTHICAIIAKHQITKGGAVVLFQPENEYSYGHDILFPNGNYMQYVVDQARRAGIVVPMINNDVGPGGNYAPGSGVGQMDIYGHDSYPLGFDCADPYTWPPDKLPTDFHELHLKQSPRTPYSIVEFQGGSFDPWGGHGLEQCSVLVNHEFSRVFYKNNMAAGVTIFNLYMIYGGTNWGNLGHPGGYTSYDYGACIRENRVVDREKYSEVKLEGQFFKVSPGYLVATPGPLSTTVYSDNADIAVTPLLDNVTGSFFVARHADYASTASTSYRLRLPTSAGTITIPQSGGVLSLHGRDSKVHVVDYPVGDYALLYSTAEIFTWKKFSDKTVLVMYGGPDETHEFAFKGNSGVSRVEGDDYSVQTMSNSTVVVQWKTSSQRQVVQVGSLAVYMVDRNSAYNYWVPVLPKSGSAYGSSIMNPAAVIVNGGYLIRSASVDGSALSLQADFNATTSLEVIGAPKGVSRLKVNGKTLPYTTSALGNWISKPDVQIPDVAVPDLSRLEWYQVDTLPEVRPGYDDSAWPVADHTATNNTAAPLKTPVSLYGADYGFNTGTLVFRGHFTARGVETQLRLWTRGGSAYASSVWLNSTFLGSFKNAAVDEDNTSTYPLAGALRSGAGYILTVTVDSTGFAENFNSGFDDMKAPRGIIDYALLSANDSAAATPISPWKLTGNLGGESYTDKFRGPLNEGGLFFERQGLHLPSPPLHRFSRGSPFAGTDRAGIAFYVTKLRLDYSADKHDIPISFVFDRDAAAADFRATLFVNGFQYGKYISNIGPQSDFPVPEGICNYRGDNWIGVAVWALDKGGAKVPGLRLKAGTAVLTGRQGVALVRSPSYSTRRDAY</sequence>
<dbReference type="InterPro" id="IPR017853">
    <property type="entry name" value="GH"/>
</dbReference>
<dbReference type="PRINTS" id="PR00742">
    <property type="entry name" value="GLHYDRLASE35"/>
</dbReference>
<dbReference type="SUPFAM" id="SSF51445">
    <property type="entry name" value="(Trans)glycosidases"/>
    <property type="match status" value="1"/>
</dbReference>
<comment type="caution">
    <text evidence="10">The sequence shown here is derived from an EMBL/GenBank/DDBJ whole genome shotgun (WGS) entry which is preliminary data.</text>
</comment>
<gene>
    <name evidence="10" type="ORF">TCAP_04985</name>
</gene>
<dbReference type="Gene3D" id="2.60.120.260">
    <property type="entry name" value="Galactose-binding domain-like"/>
    <property type="match status" value="2"/>
</dbReference>
<dbReference type="SUPFAM" id="SSF51011">
    <property type="entry name" value="Glycosyl hydrolase domain"/>
    <property type="match status" value="1"/>
</dbReference>
<dbReference type="EMBL" id="NRSZ01000810">
    <property type="protein sequence ID" value="PNY25079.1"/>
    <property type="molecule type" value="Genomic_DNA"/>
</dbReference>
<proteinExistence type="inferred from homology"/>
<accession>A0A2K3QC41</accession>
<dbReference type="SUPFAM" id="SSF49785">
    <property type="entry name" value="Galactose-binding domain-like"/>
    <property type="match status" value="2"/>
</dbReference>
<dbReference type="Pfam" id="PF10435">
    <property type="entry name" value="BetaGal_dom2"/>
    <property type="match status" value="1"/>
</dbReference>
<comment type="similarity">
    <text evidence="2 8">Belongs to the glycosyl hydrolase 35 family.</text>
</comment>
<evidence type="ECO:0000313" key="10">
    <source>
        <dbReference type="EMBL" id="PNY25079.1"/>
    </source>
</evidence>
<evidence type="ECO:0000256" key="3">
    <source>
        <dbReference type="ARBA" id="ARBA00012756"/>
    </source>
</evidence>
<dbReference type="OrthoDB" id="1657402at2759"/>
<name>A0A2K3QC41_9HYPO</name>
<keyword evidence="11" id="KW-1185">Reference proteome</keyword>
<dbReference type="AlphaFoldDB" id="A0A2K3QC41"/>
<dbReference type="STRING" id="45235.A0A2K3QC41"/>
<reference evidence="10 11" key="1">
    <citation type="submission" date="2017-08" db="EMBL/GenBank/DDBJ databases">
        <title>Harnessing the power of phylogenomics to disentangle the directionality and signatures of interkingdom host jumping in the parasitic fungal genus Tolypocladium.</title>
        <authorList>
            <person name="Quandt C.A."/>
            <person name="Patterson W."/>
            <person name="Spatafora J.W."/>
        </authorList>
    </citation>
    <scope>NUCLEOTIDE SEQUENCE [LARGE SCALE GENOMIC DNA]</scope>
    <source>
        <strain evidence="10 11">CBS 113982</strain>
    </source>
</reference>
<evidence type="ECO:0000256" key="2">
    <source>
        <dbReference type="ARBA" id="ARBA00009809"/>
    </source>
</evidence>
<dbReference type="EC" id="3.2.1.23" evidence="3"/>
<dbReference type="InterPro" id="IPR031330">
    <property type="entry name" value="Gly_Hdrlase_35_cat"/>
</dbReference>
<evidence type="ECO:0000256" key="4">
    <source>
        <dbReference type="ARBA" id="ARBA00022729"/>
    </source>
</evidence>
<keyword evidence="5" id="KW-0378">Hydrolase</keyword>
<keyword evidence="7" id="KW-0326">Glycosidase</keyword>
<dbReference type="InterPro" id="IPR018954">
    <property type="entry name" value="Betagal_dom2"/>
</dbReference>
<dbReference type="Proteomes" id="UP000236621">
    <property type="component" value="Unassembled WGS sequence"/>
</dbReference>
<dbReference type="Gene3D" id="3.20.20.80">
    <property type="entry name" value="Glycosidases"/>
    <property type="match status" value="1"/>
</dbReference>
<dbReference type="Gene3D" id="2.60.390.10">
    <property type="entry name" value="Beta-galactosidase, domain 3"/>
    <property type="match status" value="1"/>
</dbReference>